<keyword evidence="2 5" id="KW-0689">Ribosomal protein</keyword>
<dbReference type="Proteomes" id="UP000077115">
    <property type="component" value="Unassembled WGS sequence"/>
</dbReference>
<evidence type="ECO:0000256" key="6">
    <source>
        <dbReference type="SAM" id="MobiDB-lite"/>
    </source>
</evidence>
<keyword evidence="3 5" id="KW-0687">Ribonucleoprotein</keyword>
<dbReference type="InterPro" id="IPR001063">
    <property type="entry name" value="Ribosomal_uL22"/>
</dbReference>
<dbReference type="Pfam" id="PF03637">
    <property type="entry name" value="Mob1_phocein"/>
    <property type="match status" value="1"/>
</dbReference>
<dbReference type="InterPro" id="IPR018260">
    <property type="entry name" value="Ribosomal_uL22_CS"/>
</dbReference>
<dbReference type="EMBL" id="DS022308">
    <property type="protein sequence ID" value="OAJ42577.1"/>
    <property type="molecule type" value="Genomic_DNA"/>
</dbReference>
<feature type="compositionally biased region" description="Low complexity" evidence="6">
    <location>
        <begin position="187"/>
        <end position="204"/>
    </location>
</feature>
<dbReference type="GO" id="GO:0003735">
    <property type="term" value="F:structural constituent of ribosome"/>
    <property type="evidence" value="ECO:0007669"/>
    <property type="project" value="InterPro"/>
</dbReference>
<dbReference type="VEuPathDB" id="FungiDB:BDEG_26020"/>
<dbReference type="InterPro" id="IPR036703">
    <property type="entry name" value="MOB_kinase_act_sf"/>
</dbReference>
<evidence type="ECO:0000256" key="2">
    <source>
        <dbReference type="ARBA" id="ARBA00022980"/>
    </source>
</evidence>
<comment type="similarity">
    <text evidence="1 5">Belongs to the universal ribosomal protein uL22 family.</text>
</comment>
<gene>
    <name evidence="7" type="ORF">BDEG_26020</name>
</gene>
<feature type="binding site" evidence="4">
    <location>
        <position position="80"/>
    </location>
    <ligand>
        <name>Zn(2+)</name>
        <dbReference type="ChEBI" id="CHEBI:29105"/>
    </ligand>
</feature>
<evidence type="ECO:0000256" key="5">
    <source>
        <dbReference type="RuleBase" id="RU004005"/>
    </source>
</evidence>
<reference evidence="7 8" key="1">
    <citation type="submission" date="2006-10" db="EMBL/GenBank/DDBJ databases">
        <title>The Genome Sequence of Batrachochytrium dendrobatidis JEL423.</title>
        <authorList>
            <consortium name="The Broad Institute Genome Sequencing Platform"/>
            <person name="Birren B."/>
            <person name="Lander E."/>
            <person name="Galagan J."/>
            <person name="Cuomo C."/>
            <person name="Devon K."/>
            <person name="Jaffe D."/>
            <person name="Butler J."/>
            <person name="Alvarez P."/>
            <person name="Gnerre S."/>
            <person name="Grabherr M."/>
            <person name="Kleber M."/>
            <person name="Mauceli E."/>
            <person name="Brockman W."/>
            <person name="Young S."/>
            <person name="LaButti K."/>
            <person name="Sykes S."/>
            <person name="DeCaprio D."/>
            <person name="Crawford M."/>
            <person name="Koehrsen M."/>
            <person name="Engels R."/>
            <person name="Montgomery P."/>
            <person name="Pearson M."/>
            <person name="Howarth C."/>
            <person name="Larson L."/>
            <person name="White J."/>
            <person name="O'Leary S."/>
            <person name="Kodira C."/>
            <person name="Zeng Q."/>
            <person name="Yandava C."/>
            <person name="Alvarado L."/>
            <person name="Longcore J."/>
            <person name="James T."/>
        </authorList>
    </citation>
    <scope>NUCLEOTIDE SEQUENCE [LARGE SCALE GENOMIC DNA]</scope>
    <source>
        <strain evidence="7 8">JEL423</strain>
    </source>
</reference>
<dbReference type="Gene3D" id="3.90.470.10">
    <property type="entry name" value="Ribosomal protein L22/L17"/>
    <property type="match status" value="1"/>
</dbReference>
<dbReference type="InterPro" id="IPR005301">
    <property type="entry name" value="MOB_kinase_act_fam"/>
</dbReference>
<feature type="binding site" evidence="4">
    <location>
        <position position="75"/>
    </location>
    <ligand>
        <name>Zn(2+)</name>
        <dbReference type="ChEBI" id="CHEBI:29105"/>
    </ligand>
</feature>
<evidence type="ECO:0000313" key="7">
    <source>
        <dbReference type="EMBL" id="OAJ42577.1"/>
    </source>
</evidence>
<dbReference type="SUPFAM" id="SSF54843">
    <property type="entry name" value="Ribosomal protein L22"/>
    <property type="match status" value="1"/>
</dbReference>
<dbReference type="InterPro" id="IPR036394">
    <property type="entry name" value="Ribosomal_uL22_sf"/>
</dbReference>
<protein>
    <submittedName>
        <fullName evidence="7">MOB kinase activator-like 1</fullName>
    </submittedName>
</protein>
<proteinExistence type="inferred from homology"/>
<keyword evidence="7" id="KW-0418">Kinase</keyword>
<dbReference type="STRING" id="403673.A0A177WR20"/>
<feature type="region of interest" description="Disordered" evidence="6">
    <location>
        <begin position="184"/>
        <end position="204"/>
    </location>
</feature>
<evidence type="ECO:0000313" key="8">
    <source>
        <dbReference type="Proteomes" id="UP000077115"/>
    </source>
</evidence>
<dbReference type="PROSITE" id="PS00464">
    <property type="entry name" value="RIBOSOMAL_L22"/>
    <property type="match status" value="1"/>
</dbReference>
<dbReference type="SUPFAM" id="SSF101152">
    <property type="entry name" value="Mob1/phocein"/>
    <property type="match status" value="1"/>
</dbReference>
<dbReference type="GO" id="GO:0006412">
    <property type="term" value="P:translation"/>
    <property type="evidence" value="ECO:0007669"/>
    <property type="project" value="InterPro"/>
</dbReference>
<name>A0A177WR20_BATDL</name>
<keyword evidence="4" id="KW-0479">Metal-binding</keyword>
<sequence length="399" mass="45898">MSAGPKFEYHWCDGVQFKKPVKVSAPEYVDYLMTWVQSLLDDDTVFPSKIGVPFAKTFQSSIKTILKRLFRVYAHIYHSHFQKFVDLKADAHLNTSFKHFVYFINEFSLIEKKELAPMSCSVYMKMASKRASTALFQTVWKSPVVPTFALNHLRASITRVRCMSSEDTSTNMSPLFKAAIEEAKTRTAQSKSPSTSTASSTSADTADSASVDIHAIFQSRTEAANRLPFFTTGNMRASPQKMNHLARLIRKMPITEAKRQMAFTLKRRGISVVRLLHRIECALRHNYNLNPDDFIIHQALVGKGTYLKRIRIHARGRFGVMHRPHAHIKIKLGPRMPEGTAKDKELRIIANILRRKKLYISLEDSKPIQRLHPPWSRKPWKYVTSPRWTNPDRILIKKQ</sequence>
<dbReference type="OrthoDB" id="416470at2759"/>
<dbReference type="SMART" id="SM01388">
    <property type="entry name" value="Mob1_phocein"/>
    <property type="match status" value="1"/>
</dbReference>
<keyword evidence="4" id="KW-0862">Zinc</keyword>
<evidence type="ECO:0000256" key="4">
    <source>
        <dbReference type="PIRSR" id="PIRSR605301-1"/>
    </source>
</evidence>
<dbReference type="GO" id="GO:0016301">
    <property type="term" value="F:kinase activity"/>
    <property type="evidence" value="ECO:0007669"/>
    <property type="project" value="UniProtKB-KW"/>
</dbReference>
<dbReference type="Gene3D" id="1.20.140.30">
    <property type="entry name" value="MOB kinase activator"/>
    <property type="match status" value="1"/>
</dbReference>
<organism evidence="7 8">
    <name type="scientific">Batrachochytrium dendrobatidis (strain JEL423)</name>
    <dbReference type="NCBI Taxonomy" id="403673"/>
    <lineage>
        <taxon>Eukaryota</taxon>
        <taxon>Fungi</taxon>
        <taxon>Fungi incertae sedis</taxon>
        <taxon>Chytridiomycota</taxon>
        <taxon>Chytridiomycota incertae sedis</taxon>
        <taxon>Chytridiomycetes</taxon>
        <taxon>Rhizophydiales</taxon>
        <taxon>Rhizophydiales incertae sedis</taxon>
        <taxon>Batrachochytrium</taxon>
    </lineage>
</organism>
<evidence type="ECO:0000256" key="1">
    <source>
        <dbReference type="ARBA" id="ARBA00009451"/>
    </source>
</evidence>
<dbReference type="PANTHER" id="PTHR22599">
    <property type="entry name" value="MPS ONE BINDER KINASE ACTIVATOR-LIKE MOB"/>
    <property type="match status" value="1"/>
</dbReference>
<dbReference type="eggNOG" id="KOG1711">
    <property type="taxonomic scope" value="Eukaryota"/>
</dbReference>
<keyword evidence="7" id="KW-0808">Transferase</keyword>
<evidence type="ECO:0000256" key="3">
    <source>
        <dbReference type="ARBA" id="ARBA00023274"/>
    </source>
</evidence>
<dbReference type="Pfam" id="PF00237">
    <property type="entry name" value="Ribosomal_L22"/>
    <property type="match status" value="1"/>
</dbReference>
<accession>A0A177WR20</accession>
<dbReference type="AlphaFoldDB" id="A0A177WR20"/>
<reference evidence="7 8" key="2">
    <citation type="submission" date="2016-05" db="EMBL/GenBank/DDBJ databases">
        <title>Lineage-specific infection strategies underlie the spectrum of fungal disease in amphibians.</title>
        <authorList>
            <person name="Cuomo C.A."/>
            <person name="Farrer R.A."/>
            <person name="James T."/>
            <person name="Longcore J."/>
            <person name="Birren B."/>
        </authorList>
    </citation>
    <scope>NUCLEOTIDE SEQUENCE [LARGE SCALE GENOMIC DNA]</scope>
    <source>
        <strain evidence="7 8">JEL423</strain>
    </source>
</reference>
<dbReference type="GO" id="GO:1990904">
    <property type="term" value="C:ribonucleoprotein complex"/>
    <property type="evidence" value="ECO:0007669"/>
    <property type="project" value="UniProtKB-KW"/>
</dbReference>
<dbReference type="GO" id="GO:0005840">
    <property type="term" value="C:ribosome"/>
    <property type="evidence" value="ECO:0007669"/>
    <property type="project" value="UniProtKB-KW"/>
</dbReference>